<dbReference type="Proteomes" id="UP000284242">
    <property type="component" value="Unassembled WGS sequence"/>
</dbReference>
<dbReference type="EMBL" id="QSUZ01000009">
    <property type="protein sequence ID" value="RGN87588.1"/>
    <property type="molecule type" value="Genomic_DNA"/>
</dbReference>
<keyword evidence="1" id="KW-1133">Transmembrane helix</keyword>
<dbReference type="Proteomes" id="UP000261222">
    <property type="component" value="Unassembled WGS sequence"/>
</dbReference>
<accession>A0A174DH88</accession>
<proteinExistence type="predicted"/>
<evidence type="ECO:0000313" key="3">
    <source>
        <dbReference type="EMBL" id="CUO24962.1"/>
    </source>
</evidence>
<dbReference type="EMBL" id="QSHL01000010">
    <property type="protein sequence ID" value="RHC04602.1"/>
    <property type="molecule type" value="Genomic_DNA"/>
</dbReference>
<dbReference type="InterPro" id="IPR000045">
    <property type="entry name" value="Prepilin_IV_endopep_pep"/>
</dbReference>
<dbReference type="EMBL" id="QRZI01000008">
    <property type="protein sequence ID" value="RGV62979.1"/>
    <property type="molecule type" value="Genomic_DNA"/>
</dbReference>
<evidence type="ECO:0000313" key="12">
    <source>
        <dbReference type="Proteomes" id="UP000261105"/>
    </source>
</evidence>
<feature type="transmembrane region" description="Helical" evidence="1">
    <location>
        <begin position="104"/>
        <end position="125"/>
    </location>
</feature>
<dbReference type="EMBL" id="QSUB01000004">
    <property type="protein sequence ID" value="RGN04241.1"/>
    <property type="molecule type" value="Genomic_DNA"/>
</dbReference>
<evidence type="ECO:0000259" key="2">
    <source>
        <dbReference type="Pfam" id="PF01478"/>
    </source>
</evidence>
<dbReference type="Proteomes" id="UP000284220">
    <property type="component" value="Unassembled WGS sequence"/>
</dbReference>
<dbReference type="Pfam" id="PF01478">
    <property type="entry name" value="Peptidase_A24"/>
    <property type="match status" value="1"/>
</dbReference>
<organism evidence="3 11">
    <name type="scientific">Blautia obeum</name>
    <dbReference type="NCBI Taxonomy" id="40520"/>
    <lineage>
        <taxon>Bacteria</taxon>
        <taxon>Bacillati</taxon>
        <taxon>Bacillota</taxon>
        <taxon>Clostridia</taxon>
        <taxon>Lachnospirales</taxon>
        <taxon>Lachnospiraceae</taxon>
        <taxon>Blautia</taxon>
    </lineage>
</organism>
<dbReference type="EMBL" id="QRHZ01000007">
    <property type="protein sequence ID" value="RHG16175.1"/>
    <property type="molecule type" value="Genomic_DNA"/>
</dbReference>
<dbReference type="Gene3D" id="1.20.120.1220">
    <property type="match status" value="1"/>
</dbReference>
<keyword evidence="1" id="KW-0472">Membrane</keyword>
<sequence>MPAAAVDKRQRIMQIREVMTVLFLAVMGWKDWKKKEISLLLTGTYGIIGLAFSIYAERPLEDWLLPFGVSLMILAVSVLTGGEIGMGDGWIFLALGTMLHTEMYVRMACIGMLIAAVYAGVLLVICKKGRKTEIPLVPFLLFGYLGGLLL</sequence>
<protein>
    <submittedName>
        <fullName evidence="4">Prepilin peptidase</fullName>
    </submittedName>
    <submittedName>
        <fullName evidence="3">Type IV leader peptidase family</fullName>
    </submittedName>
</protein>
<dbReference type="EMBL" id="QRVV01000008">
    <property type="protein sequence ID" value="RGS75297.1"/>
    <property type="molecule type" value="Genomic_DNA"/>
</dbReference>
<dbReference type="Proteomes" id="UP000261105">
    <property type="component" value="Unassembled WGS sequence"/>
</dbReference>
<reference evidence="3 11" key="1">
    <citation type="submission" date="2015-09" db="EMBL/GenBank/DDBJ databases">
        <authorList>
            <consortium name="Pathogen Informatics"/>
        </authorList>
    </citation>
    <scope>NUCLEOTIDE SEQUENCE [LARGE SCALE GENOMIC DNA]</scope>
    <source>
        <strain evidence="3 11">2789STDY5608837</strain>
    </source>
</reference>
<evidence type="ECO:0000256" key="1">
    <source>
        <dbReference type="SAM" id="Phobius"/>
    </source>
</evidence>
<evidence type="ECO:0000313" key="11">
    <source>
        <dbReference type="Proteomes" id="UP000095409"/>
    </source>
</evidence>
<evidence type="ECO:0000313" key="13">
    <source>
        <dbReference type="Proteomes" id="UP000261222"/>
    </source>
</evidence>
<dbReference type="Proteomes" id="UP000265808">
    <property type="component" value="Unassembled WGS sequence"/>
</dbReference>
<dbReference type="Proteomes" id="UP000283928">
    <property type="component" value="Unassembled WGS sequence"/>
</dbReference>
<evidence type="ECO:0000313" key="8">
    <source>
        <dbReference type="EMBL" id="RHC04602.1"/>
    </source>
</evidence>
<dbReference type="Proteomes" id="UP000265828">
    <property type="component" value="Unassembled WGS sequence"/>
</dbReference>
<evidence type="ECO:0000313" key="5">
    <source>
        <dbReference type="EMBL" id="RGN87588.1"/>
    </source>
</evidence>
<dbReference type="GO" id="GO:0016020">
    <property type="term" value="C:membrane"/>
    <property type="evidence" value="ECO:0007669"/>
    <property type="project" value="InterPro"/>
</dbReference>
<reference evidence="12 13" key="2">
    <citation type="submission" date="2018-08" db="EMBL/GenBank/DDBJ databases">
        <title>A genome reference for cultivated species of the human gut microbiota.</title>
        <authorList>
            <person name="Zou Y."/>
            <person name="Xue W."/>
            <person name="Luo G."/>
        </authorList>
    </citation>
    <scope>NUCLEOTIDE SEQUENCE [LARGE SCALE GENOMIC DNA]</scope>
    <source>
        <strain evidence="7 15">AF14-23</strain>
        <strain evidence="6 18">AF21-24</strain>
        <strain evidence="10 17">AM22-9LB</strain>
        <strain evidence="9 16">AM27-32LB</strain>
        <strain evidence="8 14">AM37-4AC</strain>
        <strain evidence="5 12">OM03-6</strain>
        <strain evidence="4 13">OM06-11AA</strain>
    </source>
</reference>
<keyword evidence="1" id="KW-0812">Transmembrane</keyword>
<evidence type="ECO:0000313" key="10">
    <source>
        <dbReference type="EMBL" id="RHG16175.1"/>
    </source>
</evidence>
<evidence type="ECO:0000313" key="4">
    <source>
        <dbReference type="EMBL" id="RGN04241.1"/>
    </source>
</evidence>
<feature type="transmembrane region" description="Helical" evidence="1">
    <location>
        <begin position="63"/>
        <end position="84"/>
    </location>
</feature>
<dbReference type="EMBL" id="QSKO01000003">
    <property type="protein sequence ID" value="RHE77475.1"/>
    <property type="molecule type" value="Genomic_DNA"/>
</dbReference>
<dbReference type="Proteomes" id="UP000095409">
    <property type="component" value="Unassembled WGS sequence"/>
</dbReference>
<evidence type="ECO:0000313" key="7">
    <source>
        <dbReference type="EMBL" id="RGV62979.1"/>
    </source>
</evidence>
<dbReference type="GO" id="GO:0004190">
    <property type="term" value="F:aspartic-type endopeptidase activity"/>
    <property type="evidence" value="ECO:0007669"/>
    <property type="project" value="InterPro"/>
</dbReference>
<feature type="domain" description="Prepilin type IV endopeptidase peptidase" evidence="2">
    <location>
        <begin position="20"/>
        <end position="119"/>
    </location>
</feature>
<evidence type="ECO:0000313" key="6">
    <source>
        <dbReference type="EMBL" id="RGS75297.1"/>
    </source>
</evidence>
<evidence type="ECO:0000313" key="9">
    <source>
        <dbReference type="EMBL" id="RHE77475.1"/>
    </source>
</evidence>
<evidence type="ECO:0000313" key="16">
    <source>
        <dbReference type="Proteomes" id="UP000283928"/>
    </source>
</evidence>
<feature type="transmembrane region" description="Helical" evidence="1">
    <location>
        <begin position="37"/>
        <end position="56"/>
    </location>
</feature>
<evidence type="ECO:0000313" key="18">
    <source>
        <dbReference type="Proteomes" id="UP000284242"/>
    </source>
</evidence>
<evidence type="ECO:0000313" key="17">
    <source>
        <dbReference type="Proteomes" id="UP000284220"/>
    </source>
</evidence>
<dbReference type="EMBL" id="CYZD01000007">
    <property type="protein sequence ID" value="CUO24962.1"/>
    <property type="molecule type" value="Genomic_DNA"/>
</dbReference>
<evidence type="ECO:0000313" key="15">
    <source>
        <dbReference type="Proteomes" id="UP000265828"/>
    </source>
</evidence>
<dbReference type="AlphaFoldDB" id="A0A174DH88"/>
<name>A0A174DH88_9FIRM</name>
<gene>
    <name evidence="10" type="ORF">DW272_13545</name>
    <name evidence="9" type="ORF">DW723_03715</name>
    <name evidence="8" type="ORF">DW859_13150</name>
    <name evidence="7" type="ORF">DWW07_11745</name>
    <name evidence="6" type="ORF">DWX77_04585</name>
    <name evidence="5" type="ORF">DXB38_08900</name>
    <name evidence="4" type="ORF">DXB81_09750</name>
    <name evidence="3" type="ORF">ERS852394_01781</name>
</gene>
<evidence type="ECO:0000313" key="14">
    <source>
        <dbReference type="Proteomes" id="UP000265808"/>
    </source>
</evidence>